<dbReference type="Gene3D" id="2.20.25.90">
    <property type="entry name" value="ADC-like domains"/>
    <property type="match status" value="1"/>
</dbReference>
<dbReference type="NCBIfam" id="TIGR01409">
    <property type="entry name" value="TAT_signal_seq"/>
    <property type="match status" value="1"/>
</dbReference>
<dbReference type="InterPro" id="IPR006657">
    <property type="entry name" value="MoPterin_dinucl-bd_dom"/>
</dbReference>
<keyword evidence="8" id="KW-1185">Reference proteome</keyword>
<dbReference type="GO" id="GO:0009061">
    <property type="term" value="P:anaerobic respiration"/>
    <property type="evidence" value="ECO:0007669"/>
    <property type="project" value="TreeGrafter"/>
</dbReference>
<evidence type="ECO:0000313" key="8">
    <source>
        <dbReference type="Proteomes" id="UP000269591"/>
    </source>
</evidence>
<evidence type="ECO:0000313" key="7">
    <source>
        <dbReference type="EMBL" id="RNL40498.1"/>
    </source>
</evidence>
<dbReference type="OrthoDB" id="9815647at2"/>
<evidence type="ECO:0000256" key="4">
    <source>
        <dbReference type="ARBA" id="ARBA00023002"/>
    </source>
</evidence>
<organism evidence="7 8">
    <name type="scientific">Slackia equolifaciens</name>
    <dbReference type="NCBI Taxonomy" id="498718"/>
    <lineage>
        <taxon>Bacteria</taxon>
        <taxon>Bacillati</taxon>
        <taxon>Actinomycetota</taxon>
        <taxon>Coriobacteriia</taxon>
        <taxon>Eggerthellales</taxon>
        <taxon>Eggerthellaceae</taxon>
        <taxon>Slackia</taxon>
    </lineage>
</organism>
<name>A0A3N0B0N9_9ACTN</name>
<keyword evidence="2" id="KW-0479">Metal-binding</keyword>
<protein>
    <submittedName>
        <fullName evidence="7">Dimethyl sulfoxide reductase subunit A</fullName>
    </submittedName>
</protein>
<reference evidence="8" key="1">
    <citation type="submission" date="2018-05" db="EMBL/GenBank/DDBJ databases">
        <title>Genome Sequencing of selected type strains of the family Eggerthellaceae.</title>
        <authorList>
            <person name="Danylec N."/>
            <person name="Stoll D.A."/>
            <person name="Doetsch A."/>
            <person name="Huch M."/>
        </authorList>
    </citation>
    <scope>NUCLEOTIDE SEQUENCE [LARGE SCALE GENOMIC DNA]</scope>
    <source>
        <strain evidence="8">DSM 24851</strain>
    </source>
</reference>
<dbReference type="GO" id="GO:0009055">
    <property type="term" value="F:electron transfer activity"/>
    <property type="evidence" value="ECO:0007669"/>
    <property type="project" value="TreeGrafter"/>
</dbReference>
<feature type="domain" description="Molybdopterin dinucleotide-binding" evidence="6">
    <location>
        <begin position="759"/>
        <end position="857"/>
    </location>
</feature>
<feature type="domain" description="Molybdopterin oxidoreductase" evidence="5">
    <location>
        <begin position="121"/>
        <end position="583"/>
    </location>
</feature>
<dbReference type="SUPFAM" id="SSF50692">
    <property type="entry name" value="ADC-like"/>
    <property type="match status" value="1"/>
</dbReference>
<dbReference type="InterPro" id="IPR006656">
    <property type="entry name" value="Mopterin_OxRdtase"/>
</dbReference>
<dbReference type="SUPFAM" id="SSF53706">
    <property type="entry name" value="Formate dehydrogenase/DMSO reductase, domains 1-3"/>
    <property type="match status" value="1"/>
</dbReference>
<dbReference type="PANTHER" id="PTHR43742">
    <property type="entry name" value="TRIMETHYLAMINE-N-OXIDE REDUCTASE"/>
    <property type="match status" value="1"/>
</dbReference>
<dbReference type="InterPro" id="IPR009010">
    <property type="entry name" value="Asp_de-COase-like_dom_sf"/>
</dbReference>
<evidence type="ECO:0000259" key="5">
    <source>
        <dbReference type="Pfam" id="PF00384"/>
    </source>
</evidence>
<dbReference type="EMBL" id="QIBX01000006">
    <property type="protein sequence ID" value="RNL40498.1"/>
    <property type="molecule type" value="Genomic_DNA"/>
</dbReference>
<comment type="similarity">
    <text evidence="1">Belongs to the prokaryotic molybdopterin-containing oxidoreductase family.</text>
</comment>
<accession>A0A3N0B0N9</accession>
<dbReference type="InterPro" id="IPR006311">
    <property type="entry name" value="TAT_signal"/>
</dbReference>
<dbReference type="InterPro" id="IPR050612">
    <property type="entry name" value="Prok_Mopterin_Oxidored"/>
</dbReference>
<proteinExistence type="inferred from homology"/>
<dbReference type="Pfam" id="PF01568">
    <property type="entry name" value="Molydop_binding"/>
    <property type="match status" value="1"/>
</dbReference>
<dbReference type="GO" id="GO:0016491">
    <property type="term" value="F:oxidoreductase activity"/>
    <property type="evidence" value="ECO:0007669"/>
    <property type="project" value="UniProtKB-KW"/>
</dbReference>
<dbReference type="RefSeq" id="WP_123208650.1">
    <property type="nucleotide sequence ID" value="NZ_JBHTHO010000005.1"/>
</dbReference>
<evidence type="ECO:0000256" key="2">
    <source>
        <dbReference type="ARBA" id="ARBA00022723"/>
    </source>
</evidence>
<comment type="caution">
    <text evidence="7">The sequence shown here is derived from an EMBL/GenBank/DDBJ whole genome shotgun (WGS) entry which is preliminary data.</text>
</comment>
<dbReference type="Gene3D" id="3.40.50.740">
    <property type="match status" value="2"/>
</dbReference>
<keyword evidence="3" id="KW-0732">Signal</keyword>
<dbReference type="PANTHER" id="PTHR43742:SF3">
    <property type="entry name" value="DIMETHYL SULFOXIDE REDUCTASE DMSA"/>
    <property type="match status" value="1"/>
</dbReference>
<keyword evidence="4" id="KW-0560">Oxidoreductase</keyword>
<dbReference type="Pfam" id="PF00384">
    <property type="entry name" value="Molybdopterin"/>
    <property type="match status" value="1"/>
</dbReference>
<dbReference type="Gene3D" id="2.40.40.20">
    <property type="match status" value="1"/>
</dbReference>
<gene>
    <name evidence="7" type="ORF">DMP06_05045</name>
</gene>
<dbReference type="Proteomes" id="UP000269591">
    <property type="component" value="Unassembled WGS sequence"/>
</dbReference>
<dbReference type="InterPro" id="IPR019546">
    <property type="entry name" value="TAT_signal_bac_arc"/>
</dbReference>
<sequence length="895" mass="99006">MSYLERIQSSGISRRGFVKASAAAAAALSVAGIAGCAPNSVEETAEETAGSEQRDLVSGEWKTASCWHNCGGRCVNKALVQDGVVIRQKTDDTHEDSPEYPQQRGCLRGRSQRKQVFADDRLKYPMKRKNWSPDNPQGDLRGKDDWERISWDEAFQYVADEMNKIKDQYGNRAFYLDSWTMNTEYRRLFGLFGGYINGWGTCSFGNYSLSPQNCGFSAAGGFETCNDRFDFENCEKIVMLGVNPAWSAFGMPINILKTAHDAGATFVGIDPVYNETYSLLDADWIPLYPGSDTAFLLGLAHSLIVQDDNGSLIDWDFLDKAVLGFDADHMPEGVDEKDNFMDYVLGTYDGQPKDAEWASRHCGASADRIMALAKEIGKDNKVALLTSWAPARTNNSDNLPQLFMIIGAMTGHMGKSGHMTTCVDSQTFGNHGPSLVKPGGSGLEEIPNPENDYVNDTQAWSMILGEPYNYTGQSNDGIEWKPCEVRTADIHMIFHGGGNRLQSRQAILQGVEAHRKVDFVVTATTFFTNDAKYSDIVLPVNTEWEREGGMVTGNREMVIMYQKIVDSLYESKDDQDIVKGIGEKLGISAEELYPYDRKQQLFNMAAGTIVAKETGVSSSGMANPFTDDGSQNADSDYELLLTITQEDIDRWGVEGQPQEGRIPISQLEETGVYQIERSKGDNYGFIAFEDFVKDPEANPRPYSESGKLEAYSKALADKVNGMGYENSDIKPIPTFIQPLNGHEDTYSDFEKGTKGDYPFQVVTMHYMGRSHTTFGNIAQLQEAFVSPVMINTVDANDLGIESGDTVMLTSKYGKTLRTAVVTNRIIPECIGLTHGSWSDYDEENGIDYGGSDNILFGNDVAGQGTSGFNTLIVKVEKIDTELVPDCDKPRRIIEL</sequence>
<evidence type="ECO:0000256" key="3">
    <source>
        <dbReference type="ARBA" id="ARBA00022729"/>
    </source>
</evidence>
<dbReference type="GO" id="GO:0030151">
    <property type="term" value="F:molybdenum ion binding"/>
    <property type="evidence" value="ECO:0007669"/>
    <property type="project" value="TreeGrafter"/>
</dbReference>
<dbReference type="AlphaFoldDB" id="A0A3N0B0N9"/>
<dbReference type="GO" id="GO:0043546">
    <property type="term" value="F:molybdopterin cofactor binding"/>
    <property type="evidence" value="ECO:0007669"/>
    <property type="project" value="InterPro"/>
</dbReference>
<evidence type="ECO:0000259" key="6">
    <source>
        <dbReference type="Pfam" id="PF01568"/>
    </source>
</evidence>
<dbReference type="PROSITE" id="PS51318">
    <property type="entry name" value="TAT"/>
    <property type="match status" value="1"/>
</dbReference>
<dbReference type="GO" id="GO:0030288">
    <property type="term" value="C:outer membrane-bounded periplasmic space"/>
    <property type="evidence" value="ECO:0007669"/>
    <property type="project" value="TreeGrafter"/>
</dbReference>
<evidence type="ECO:0000256" key="1">
    <source>
        <dbReference type="ARBA" id="ARBA00010312"/>
    </source>
</evidence>
<dbReference type="Gene3D" id="3.40.228.10">
    <property type="entry name" value="Dimethylsulfoxide Reductase, domain 2"/>
    <property type="match status" value="1"/>
</dbReference>